<protein>
    <submittedName>
        <fullName evidence="1">Uncharacterized protein</fullName>
    </submittedName>
</protein>
<evidence type="ECO:0000313" key="1">
    <source>
        <dbReference type="EMBL" id="KAH0629529.1"/>
    </source>
</evidence>
<proteinExistence type="predicted"/>
<reference evidence="1 2" key="1">
    <citation type="journal article" date="2022" name="Gigascience">
        <title>A chromosome-level genome assembly and annotation of the desert horned lizard, Phrynosoma platyrhinos, provides insight into chromosomal rearrangements among reptiles.</title>
        <authorList>
            <person name="Koochekian N."/>
            <person name="Ascanio A."/>
            <person name="Farleigh K."/>
            <person name="Card D.C."/>
            <person name="Schield D.R."/>
            <person name="Castoe T.A."/>
            <person name="Jezkova T."/>
        </authorList>
    </citation>
    <scope>NUCLEOTIDE SEQUENCE [LARGE SCALE GENOMIC DNA]</scope>
    <source>
        <strain evidence="1">NK-2021</strain>
    </source>
</reference>
<comment type="caution">
    <text evidence="1">The sequence shown here is derived from an EMBL/GenBank/DDBJ whole genome shotgun (WGS) entry which is preliminary data.</text>
</comment>
<accession>A0ABQ7TIP0</accession>
<dbReference type="InterPro" id="IPR029063">
    <property type="entry name" value="SAM-dependent_MTases_sf"/>
</dbReference>
<keyword evidence="2" id="KW-1185">Reference proteome</keyword>
<evidence type="ECO:0000313" key="2">
    <source>
        <dbReference type="Proteomes" id="UP000826234"/>
    </source>
</evidence>
<dbReference type="Gene3D" id="3.40.50.150">
    <property type="entry name" value="Vaccinia Virus protein VP39"/>
    <property type="match status" value="1"/>
</dbReference>
<organism evidence="1 2">
    <name type="scientific">Phrynosoma platyrhinos</name>
    <name type="common">Desert horned lizard</name>
    <dbReference type="NCBI Taxonomy" id="52577"/>
    <lineage>
        <taxon>Eukaryota</taxon>
        <taxon>Metazoa</taxon>
        <taxon>Chordata</taxon>
        <taxon>Craniata</taxon>
        <taxon>Vertebrata</taxon>
        <taxon>Euteleostomi</taxon>
        <taxon>Lepidosauria</taxon>
        <taxon>Squamata</taxon>
        <taxon>Bifurcata</taxon>
        <taxon>Unidentata</taxon>
        <taxon>Episquamata</taxon>
        <taxon>Toxicofera</taxon>
        <taxon>Iguania</taxon>
        <taxon>Phrynosomatidae</taxon>
        <taxon>Phrynosomatinae</taxon>
        <taxon>Phrynosoma</taxon>
    </lineage>
</organism>
<sequence>MFQEAPRCSAREYRFGGAGGREEEEEEEGSRVEPGLVVRIPEVLDPQYSMYVWPCAVVLAQYVWFHRRLVSGKNILEVNINNLHSL</sequence>
<dbReference type="Proteomes" id="UP000826234">
    <property type="component" value="Unassembled WGS sequence"/>
</dbReference>
<gene>
    <name evidence="1" type="ORF">JD844_011652</name>
</gene>
<dbReference type="EMBL" id="JAIPUX010000439">
    <property type="protein sequence ID" value="KAH0629529.1"/>
    <property type="molecule type" value="Genomic_DNA"/>
</dbReference>
<name>A0ABQ7TIP0_PHRPL</name>